<dbReference type="Gene3D" id="2.160.20.20">
    <property type="match status" value="1"/>
</dbReference>
<dbReference type="EMBL" id="JOPA01000092">
    <property type="protein sequence ID" value="OUI89016.1"/>
    <property type="molecule type" value="Genomic_DNA"/>
</dbReference>
<feature type="non-terminal residue" evidence="1">
    <location>
        <position position="279"/>
    </location>
</feature>
<comment type="caution">
    <text evidence="1">The sequence shown here is derived from an EMBL/GenBank/DDBJ whole genome shotgun (WGS) entry which is preliminary data.</text>
</comment>
<dbReference type="Proteomes" id="UP000194641">
    <property type="component" value="Unassembled WGS sequence"/>
</dbReference>
<sequence>MSNTDNYSPASNVVVSGGDSFSNVSTVTGATVLSGGRFTNYAGGKVSNLVISSGGAFDNEDSTVTSAVLEKGGKFTFVGGTVTSLTVNDRMSVTGDGGSGKAYLVSAQINDGGFVVAYNGATVTQPTVSSNGSLELVSGSKLSGTMTLANGGSATLWSGAGGAVTMDGSTNTGLVITDLASGGTLTTTINGFNGTAAGNSDGIEIDGVKASDVTKVEYTDADNVKLTLKNGGIINMHIPGAEAAGYSLQTAKDGDLLFEVCFLAGSMIATPDADVAVET</sequence>
<evidence type="ECO:0000313" key="1">
    <source>
        <dbReference type="EMBL" id="OUI89016.1"/>
    </source>
</evidence>
<organism evidence="1 2">
    <name type="scientific">Acetobacter indonesiensis</name>
    <dbReference type="NCBI Taxonomy" id="104101"/>
    <lineage>
        <taxon>Bacteria</taxon>
        <taxon>Pseudomonadati</taxon>
        <taxon>Pseudomonadota</taxon>
        <taxon>Alphaproteobacteria</taxon>
        <taxon>Acetobacterales</taxon>
        <taxon>Acetobacteraceae</taxon>
        <taxon>Acetobacter</taxon>
    </lineage>
</organism>
<reference evidence="2" key="1">
    <citation type="submission" date="2014-06" db="EMBL/GenBank/DDBJ databases">
        <authorList>
            <person name="Winans N.J."/>
            <person name="Newell P.D."/>
            <person name="Douglas A.E."/>
        </authorList>
    </citation>
    <scope>NUCLEOTIDE SEQUENCE [LARGE SCALE GENOMIC DNA]</scope>
</reference>
<dbReference type="AlphaFoldDB" id="A0A252AHG3"/>
<proteinExistence type="predicted"/>
<dbReference type="InterPro" id="IPR012332">
    <property type="entry name" value="Autotransporter_pectin_lyase_C"/>
</dbReference>
<evidence type="ECO:0000313" key="2">
    <source>
        <dbReference type="Proteomes" id="UP000194641"/>
    </source>
</evidence>
<name>A0A252AHG3_9PROT</name>
<protein>
    <submittedName>
        <fullName evidence="1">Uncharacterized protein</fullName>
    </submittedName>
</protein>
<accession>A0A252AHG3</accession>
<gene>
    <name evidence="1" type="ORF">HK17_16045</name>
</gene>